<dbReference type="InterPro" id="IPR026270">
    <property type="entry name" value="SRP72"/>
</dbReference>
<dbReference type="GO" id="GO:0008312">
    <property type="term" value="F:7S RNA binding"/>
    <property type="evidence" value="ECO:0007669"/>
    <property type="project" value="InterPro"/>
</dbReference>
<evidence type="ECO:0000313" key="13">
    <source>
        <dbReference type="EMBL" id="KIX04540.1"/>
    </source>
</evidence>
<feature type="compositionally biased region" description="Low complexity" evidence="11">
    <location>
        <begin position="625"/>
        <end position="634"/>
    </location>
</feature>
<dbReference type="VEuPathDB" id="FungiDB:Z518_05410"/>
<evidence type="ECO:0000256" key="10">
    <source>
        <dbReference type="SAM" id="Coils"/>
    </source>
</evidence>
<evidence type="ECO:0000256" key="1">
    <source>
        <dbReference type="ARBA" id="ARBA00004240"/>
    </source>
</evidence>
<feature type="domain" description="Signal recognition particle SRP72 subunit RNA-binding" evidence="12">
    <location>
        <begin position="549"/>
        <end position="597"/>
    </location>
</feature>
<dbReference type="PANTHER" id="PTHR14094">
    <property type="entry name" value="SIGNAL RECOGNITION PARTICLE 72"/>
    <property type="match status" value="1"/>
</dbReference>
<keyword evidence="10" id="KW-0175">Coiled coil</keyword>
<dbReference type="HOGENOM" id="CLU_013808_3_0_1"/>
<dbReference type="InterPro" id="IPR031545">
    <property type="entry name" value="SRP72_TPR-like"/>
</dbReference>
<dbReference type="Gene3D" id="1.25.40.10">
    <property type="entry name" value="Tetratricopeptide repeat domain"/>
    <property type="match status" value="1"/>
</dbReference>
<dbReference type="OrthoDB" id="5421607at2759"/>
<evidence type="ECO:0000256" key="11">
    <source>
        <dbReference type="SAM" id="MobiDB-lite"/>
    </source>
</evidence>
<dbReference type="AlphaFoldDB" id="A0A0D2J685"/>
<sequence>MAAATSSSSLSALLKKSTLDDHEQLLDASNKALKAAKSDLEAQQVKVVALLKLDRYGEAVKFIEGTGDRLRKTVELEYAYALYKTGRLEEAAELSSTINERGAQHIEAQSRYRLEDSLKTSELYRRIRSQKYESEEYDLRVNQGAIDAQAQWVGAADPKSIRRPGREDLDAFETAYNAACGSIARGEFAQAEILLKRAKGLCQHSDDLTDQQKADELLPISIQQLFVLQCLGKTSEAEAMASEISAEEASDVSTRKIGQNNILLTSSLVNPFLAHKVFHATSKIPPEDRLFSYQSVPLESNKTTLDLQTFKFDGIISSTSKRIKGHSSPSLSPEVLLSSYFNAAAHAKGDTGKAAVSKILPELEKRPNDIGLIITLVQLYISIGDSTSAVELFESFIKRLEDSVAENEQEIRFHPSLVSLLISLYKHRGQKAHVKKELAKSASYWQSKLNAPTSLLAAAGVSLLESQNEDDAKLAADLFSKLQERQPDDKAIIAGYVASHAFGDEAPVNLNAEKLTPTSELVSNIDVDALENAGIPQSLNALTIAQLGQARKRTALDAGNAKPKRIRKSRLPKDYDETKKPDPERWLPMKDRSYYRPPKGKKKGKRGGEDRTQGGVVNEDLNVDAAKPAATATTGSGGGAGKKKKGKGKK</sequence>
<dbReference type="GeneID" id="25293481"/>
<keyword evidence="6" id="KW-0256">Endoplasmic reticulum</keyword>
<dbReference type="PIRSF" id="PIRSF038922">
    <property type="entry name" value="SRP72"/>
    <property type="match status" value="1"/>
</dbReference>
<gene>
    <name evidence="13" type="ORF">Z518_05410</name>
</gene>
<comment type="function">
    <text evidence="9">Component of the signal recognition particle (SRP) complex, a ribonucleoprotein complex that mediates the cotranslational targeting of secretory and membrane proteins to the endoplasmic reticulum (ER).</text>
</comment>
<name>A0A0D2J685_9EURO</name>
<evidence type="ECO:0000256" key="6">
    <source>
        <dbReference type="ARBA" id="ARBA00022824"/>
    </source>
</evidence>
<dbReference type="GO" id="GO:0005786">
    <property type="term" value="C:signal recognition particle, endoplasmic reticulum targeting"/>
    <property type="evidence" value="ECO:0007669"/>
    <property type="project" value="UniProtKB-UniRule"/>
</dbReference>
<dbReference type="GO" id="GO:0005783">
    <property type="term" value="C:endoplasmic reticulum"/>
    <property type="evidence" value="ECO:0007669"/>
    <property type="project" value="UniProtKB-SubCell"/>
</dbReference>
<comment type="similarity">
    <text evidence="3 9">Belongs to the SRP72 family.</text>
</comment>
<evidence type="ECO:0000256" key="3">
    <source>
        <dbReference type="ARBA" id="ARBA00007676"/>
    </source>
</evidence>
<dbReference type="EMBL" id="KN847478">
    <property type="protein sequence ID" value="KIX04540.1"/>
    <property type="molecule type" value="Genomic_DNA"/>
</dbReference>
<keyword evidence="5 9" id="KW-0963">Cytoplasm</keyword>
<comment type="subcellular location">
    <subcellularLocation>
        <location evidence="2 9">Cytoplasm</location>
    </subcellularLocation>
    <subcellularLocation>
        <location evidence="1">Endoplasmic reticulum</location>
    </subcellularLocation>
</comment>
<dbReference type="InterPro" id="IPR013699">
    <property type="entry name" value="Signal_recog_part_SRP72_RNA-bd"/>
</dbReference>
<evidence type="ECO:0000256" key="9">
    <source>
        <dbReference type="PIRNR" id="PIRNR038922"/>
    </source>
</evidence>
<dbReference type="Pfam" id="PF08492">
    <property type="entry name" value="SRP72"/>
    <property type="match status" value="1"/>
</dbReference>
<dbReference type="InterPro" id="IPR011990">
    <property type="entry name" value="TPR-like_helical_dom_sf"/>
</dbReference>
<dbReference type="STRING" id="1442369.A0A0D2J685"/>
<dbReference type="GO" id="GO:0043022">
    <property type="term" value="F:ribosome binding"/>
    <property type="evidence" value="ECO:0007669"/>
    <property type="project" value="TreeGrafter"/>
</dbReference>
<keyword evidence="8 9" id="KW-0687">Ribonucleoprotein</keyword>
<reference evidence="13 14" key="1">
    <citation type="submission" date="2015-01" db="EMBL/GenBank/DDBJ databases">
        <title>The Genome Sequence of Rhinocladiella mackenzie CBS 650.93.</title>
        <authorList>
            <consortium name="The Broad Institute Genomics Platform"/>
            <person name="Cuomo C."/>
            <person name="de Hoog S."/>
            <person name="Gorbushina A."/>
            <person name="Stielow B."/>
            <person name="Teixiera M."/>
            <person name="Abouelleil A."/>
            <person name="Chapman S.B."/>
            <person name="Priest M."/>
            <person name="Young S.K."/>
            <person name="Wortman J."/>
            <person name="Nusbaum C."/>
            <person name="Birren B."/>
        </authorList>
    </citation>
    <scope>NUCLEOTIDE SEQUENCE [LARGE SCALE GENOMIC DNA]</scope>
    <source>
        <strain evidence="13 14">CBS 650.93</strain>
    </source>
</reference>
<dbReference type="PANTHER" id="PTHR14094:SF9">
    <property type="entry name" value="SIGNAL RECOGNITION PARTICLE SUBUNIT SRP72"/>
    <property type="match status" value="1"/>
</dbReference>
<feature type="compositionally biased region" description="Basic residues" evidence="11">
    <location>
        <begin position="641"/>
        <end position="650"/>
    </location>
</feature>
<accession>A0A0D2J685</accession>
<evidence type="ECO:0000256" key="7">
    <source>
        <dbReference type="ARBA" id="ARBA00023135"/>
    </source>
</evidence>
<evidence type="ECO:0000256" key="5">
    <source>
        <dbReference type="ARBA" id="ARBA00022490"/>
    </source>
</evidence>
<keyword evidence="7 9" id="KW-0733">Signal recognition particle</keyword>
<dbReference type="Proteomes" id="UP000053617">
    <property type="component" value="Unassembled WGS sequence"/>
</dbReference>
<dbReference type="RefSeq" id="XP_013271676.1">
    <property type="nucleotide sequence ID" value="XM_013416222.1"/>
</dbReference>
<evidence type="ECO:0000259" key="12">
    <source>
        <dbReference type="Pfam" id="PF08492"/>
    </source>
</evidence>
<evidence type="ECO:0000256" key="2">
    <source>
        <dbReference type="ARBA" id="ARBA00004496"/>
    </source>
</evidence>
<feature type="compositionally biased region" description="Basic and acidic residues" evidence="11">
    <location>
        <begin position="571"/>
        <end position="594"/>
    </location>
</feature>
<dbReference type="GO" id="GO:0006614">
    <property type="term" value="P:SRP-dependent cotranslational protein targeting to membrane"/>
    <property type="evidence" value="ECO:0007669"/>
    <property type="project" value="UniProtKB-UniRule"/>
</dbReference>
<evidence type="ECO:0000256" key="8">
    <source>
        <dbReference type="ARBA" id="ARBA00023274"/>
    </source>
</evidence>
<evidence type="ECO:0000256" key="4">
    <source>
        <dbReference type="ARBA" id="ARBA00018350"/>
    </source>
</evidence>
<dbReference type="SUPFAM" id="SSF48452">
    <property type="entry name" value="TPR-like"/>
    <property type="match status" value="1"/>
</dbReference>
<feature type="region of interest" description="Disordered" evidence="11">
    <location>
        <begin position="554"/>
        <end position="650"/>
    </location>
</feature>
<protein>
    <recommendedName>
        <fullName evidence="4 9">Signal recognition particle subunit SRP72</fullName>
    </recommendedName>
</protein>
<organism evidence="13 14">
    <name type="scientific">Rhinocladiella mackenziei CBS 650.93</name>
    <dbReference type="NCBI Taxonomy" id="1442369"/>
    <lineage>
        <taxon>Eukaryota</taxon>
        <taxon>Fungi</taxon>
        <taxon>Dikarya</taxon>
        <taxon>Ascomycota</taxon>
        <taxon>Pezizomycotina</taxon>
        <taxon>Eurotiomycetes</taxon>
        <taxon>Chaetothyriomycetidae</taxon>
        <taxon>Chaetothyriales</taxon>
        <taxon>Herpotrichiellaceae</taxon>
        <taxon>Rhinocladiella</taxon>
    </lineage>
</organism>
<keyword evidence="14" id="KW-1185">Reference proteome</keyword>
<dbReference type="Pfam" id="PF17004">
    <property type="entry name" value="SRP_TPR_like"/>
    <property type="match status" value="1"/>
</dbReference>
<evidence type="ECO:0000313" key="14">
    <source>
        <dbReference type="Proteomes" id="UP000053617"/>
    </source>
</evidence>
<feature type="coiled-coil region" evidence="10">
    <location>
        <begin position="19"/>
        <end position="46"/>
    </location>
</feature>
<proteinExistence type="inferred from homology"/>